<dbReference type="EMBL" id="JAPOHD010000063">
    <property type="protein sequence ID" value="MCY1722754.1"/>
    <property type="molecule type" value="Genomic_DNA"/>
</dbReference>
<comment type="caution">
    <text evidence="1">The sequence shown here is derived from an EMBL/GenBank/DDBJ whole genome shotgun (WGS) entry which is preliminary data.</text>
</comment>
<dbReference type="RefSeq" id="WP_343335080.1">
    <property type="nucleotide sequence ID" value="NZ_JAPOHD010000063.1"/>
</dbReference>
<accession>A0A9X3F8W8</accession>
<evidence type="ECO:0000313" key="2">
    <source>
        <dbReference type="Proteomes" id="UP001145087"/>
    </source>
</evidence>
<evidence type="ECO:0000313" key="1">
    <source>
        <dbReference type="EMBL" id="MCY1722754.1"/>
    </source>
</evidence>
<protein>
    <submittedName>
        <fullName evidence="1">DUF5686 family protein</fullName>
    </submittedName>
</protein>
<dbReference type="Pfam" id="PF13715">
    <property type="entry name" value="CarbopepD_reg_2"/>
    <property type="match status" value="1"/>
</dbReference>
<dbReference type="SUPFAM" id="SSF49464">
    <property type="entry name" value="Carboxypeptidase regulatory domain-like"/>
    <property type="match status" value="1"/>
</dbReference>
<dbReference type="InterPro" id="IPR043741">
    <property type="entry name" value="DUF5686"/>
</dbReference>
<dbReference type="Gene3D" id="2.60.40.1120">
    <property type="entry name" value="Carboxypeptidase-like, regulatory domain"/>
    <property type="match status" value="1"/>
</dbReference>
<proteinExistence type="predicted"/>
<keyword evidence="2" id="KW-1185">Reference proteome</keyword>
<name>A0A9X3F8W8_9BACT</name>
<dbReference type="InterPro" id="IPR008969">
    <property type="entry name" value="CarboxyPept-like_regulatory"/>
</dbReference>
<reference evidence="1" key="1">
    <citation type="submission" date="2022-11" db="EMBL/GenBank/DDBJ databases">
        <title>Marilongibacter aestuarii gen. nov., sp. nov., isolated from tidal flat sediment.</title>
        <authorList>
            <person name="Jiayan W."/>
        </authorList>
    </citation>
    <scope>NUCLEOTIDE SEQUENCE</scope>
    <source>
        <strain evidence="1">Z1-6</strain>
    </source>
</reference>
<dbReference type="Proteomes" id="UP001145087">
    <property type="component" value="Unassembled WGS sequence"/>
</dbReference>
<gene>
    <name evidence="1" type="ORF">OU798_20560</name>
</gene>
<organism evidence="1 2">
    <name type="scientific">Draconibacterium aestuarii</name>
    <dbReference type="NCBI Taxonomy" id="2998507"/>
    <lineage>
        <taxon>Bacteria</taxon>
        <taxon>Pseudomonadati</taxon>
        <taxon>Bacteroidota</taxon>
        <taxon>Bacteroidia</taxon>
        <taxon>Marinilabiliales</taxon>
        <taxon>Prolixibacteraceae</taxon>
        <taxon>Draconibacterium</taxon>
    </lineage>
</organism>
<sequence length="819" mass="93672">MKNIILFVYIFLLTVFFAQGEETLTEVSGRVRDKNTREPIPFVNVWVKGTTHGTMTNVDGQFILSATLNDTISFSAVGYFKEQIVVDRNTANPVEVYMETEVLKISEVTVRPEESRAKVLMRQVQKHKKENRQKVLSYEDYKTFARTSVYVAIDSASRVNRIIENMNEVTMKIEGQELRFSPIYISELGNNVKNRKDSVVYNRRDGIFPKLNQTIESQILLNVVVDLDFYKDQINILGRGIVSPLAGSARLSYDFYLNDSIMIDSTWYYSFSFTPKNKFNALFTGRFTVESENFALTDIYAYVQEEANINFVNGYKSNVSYVKKPDGSWFYDEQEISLNLALVLNRDTVSKYGSQRIDQVASGNWLVTKTTQYSTSKNLDEVKPRDWKRQPEFATSLMSDGTYERVDKLKENNVVKGIDAVGGMVLTSYIDMGKLEVGPVFDIYSTNAIEGSRISVPLRTGEKMWERFTLGGYLGFGTKNMGFKYGMSMGWQLQETDKYILRASYSDDYNLVSQDKYLRFIKKNPNTRGNGNFIAAVTSRAQNPYLKEEKSVDLRLEYNADENITGEAGAYFLSSHNTPDIRFVNNGVDYNQYSNYGMLFNVRLAFGQYFDRYYFARVYYIDQVPVINLSMDIGHTSLPGNDGPDLGMYTQFHGSIVGKFNMGPTFMRYMLNGGYLFGDAPYDLLDQPVGSQSLGFAKYRFNLLHQASFAHNVYTNVHLDWVGGGIVLNKIPLLNRLKLREMVSLKAHYGDRTSSYKPIFDLPQAFSQDMAMPYAEIGVGITNIFKVLRIEYIHQLGNTYMNRSFTDNSGIRFRAEMSF</sequence>
<dbReference type="Pfam" id="PF18939">
    <property type="entry name" value="DUF5686"/>
    <property type="match status" value="1"/>
</dbReference>
<dbReference type="AlphaFoldDB" id="A0A9X3F8W8"/>